<proteinExistence type="predicted"/>
<dbReference type="EMBL" id="CM017321">
    <property type="protein sequence ID" value="KAE7998036.1"/>
    <property type="molecule type" value="Genomic_DNA"/>
</dbReference>
<dbReference type="PANTHER" id="PTHR34741:SF2">
    <property type="entry name" value="VESICLE TRANSPORT PROTEIN"/>
    <property type="match status" value="1"/>
</dbReference>
<organism evidence="2 3">
    <name type="scientific">Carpinus fangiana</name>
    <dbReference type="NCBI Taxonomy" id="176857"/>
    <lineage>
        <taxon>Eukaryota</taxon>
        <taxon>Viridiplantae</taxon>
        <taxon>Streptophyta</taxon>
        <taxon>Embryophyta</taxon>
        <taxon>Tracheophyta</taxon>
        <taxon>Spermatophyta</taxon>
        <taxon>Magnoliopsida</taxon>
        <taxon>eudicotyledons</taxon>
        <taxon>Gunneridae</taxon>
        <taxon>Pentapetalae</taxon>
        <taxon>rosids</taxon>
        <taxon>fabids</taxon>
        <taxon>Fagales</taxon>
        <taxon>Betulaceae</taxon>
        <taxon>Carpinus</taxon>
    </lineage>
</organism>
<keyword evidence="3" id="KW-1185">Reference proteome</keyword>
<dbReference type="AlphaFoldDB" id="A0A5N6QFF0"/>
<sequence length="148" mass="16416">MSTIFTHLCQLFQKFLPQPVPVPVPPQVDVEAGAQPLDLEVLHNNMVNFCLASATAIALTYAQIHSNYSPTFHVLSFEIILCFASFFVSKFMKPKFPAIAPVLEGVGVFFAVTAFFTAITIPFPLCLQIITWLLYAISFLVILVSTLF</sequence>
<name>A0A5N6QFF0_9ROSI</name>
<keyword evidence="1" id="KW-0812">Transmembrane</keyword>
<keyword evidence="1" id="KW-0472">Membrane</keyword>
<evidence type="ECO:0000256" key="1">
    <source>
        <dbReference type="SAM" id="Phobius"/>
    </source>
</evidence>
<evidence type="ECO:0000313" key="2">
    <source>
        <dbReference type="EMBL" id="KAE7998036.1"/>
    </source>
</evidence>
<accession>A0A5N6QFF0</accession>
<feature type="transmembrane region" description="Helical" evidence="1">
    <location>
        <begin position="101"/>
        <end position="123"/>
    </location>
</feature>
<feature type="transmembrane region" description="Helical" evidence="1">
    <location>
        <begin position="70"/>
        <end position="89"/>
    </location>
</feature>
<keyword evidence="1" id="KW-1133">Transmembrane helix</keyword>
<gene>
    <name evidence="2" type="ORF">FH972_002615</name>
</gene>
<dbReference type="Proteomes" id="UP000327013">
    <property type="component" value="Chromosome 1"/>
</dbReference>
<dbReference type="OrthoDB" id="1745749at2759"/>
<reference evidence="2 3" key="1">
    <citation type="submission" date="2019-06" db="EMBL/GenBank/DDBJ databases">
        <title>A chromosomal-level reference genome of Carpinus fangiana (Coryloideae, Betulaceae).</title>
        <authorList>
            <person name="Yang X."/>
            <person name="Wang Z."/>
            <person name="Zhang L."/>
            <person name="Hao G."/>
            <person name="Liu J."/>
            <person name="Yang Y."/>
        </authorList>
    </citation>
    <scope>NUCLEOTIDE SEQUENCE [LARGE SCALE GENOMIC DNA]</scope>
    <source>
        <strain evidence="2">Cfa_2016G</strain>
        <tissue evidence="2">Leaf</tissue>
    </source>
</reference>
<feature type="transmembrane region" description="Helical" evidence="1">
    <location>
        <begin position="129"/>
        <end position="147"/>
    </location>
</feature>
<dbReference type="PANTHER" id="PTHR34741">
    <property type="entry name" value="IMAP FAMILY MEMBER 1, PUTATIVE-RELATED"/>
    <property type="match status" value="1"/>
</dbReference>
<feature type="transmembrane region" description="Helical" evidence="1">
    <location>
        <begin position="46"/>
        <end position="64"/>
    </location>
</feature>
<protein>
    <submittedName>
        <fullName evidence="2">Uncharacterized protein</fullName>
    </submittedName>
</protein>
<evidence type="ECO:0000313" key="3">
    <source>
        <dbReference type="Proteomes" id="UP000327013"/>
    </source>
</evidence>